<organism evidence="3 4">
    <name type="scientific">Gilvimarinus gilvus</name>
    <dbReference type="NCBI Taxonomy" id="3058038"/>
    <lineage>
        <taxon>Bacteria</taxon>
        <taxon>Pseudomonadati</taxon>
        <taxon>Pseudomonadota</taxon>
        <taxon>Gammaproteobacteria</taxon>
        <taxon>Cellvibrionales</taxon>
        <taxon>Cellvibrionaceae</taxon>
        <taxon>Gilvimarinus</taxon>
    </lineage>
</organism>
<dbReference type="InterPro" id="IPR036278">
    <property type="entry name" value="Sialidase_sf"/>
</dbReference>
<evidence type="ECO:0000313" key="4">
    <source>
        <dbReference type="Proteomes" id="UP001273505"/>
    </source>
</evidence>
<keyword evidence="4" id="KW-1185">Reference proteome</keyword>
<evidence type="ECO:0000256" key="2">
    <source>
        <dbReference type="SAM" id="SignalP"/>
    </source>
</evidence>
<evidence type="ECO:0000313" key="3">
    <source>
        <dbReference type="EMBL" id="MDX6849143.1"/>
    </source>
</evidence>
<keyword evidence="2" id="KW-0732">Signal</keyword>
<dbReference type="CDD" id="cd15482">
    <property type="entry name" value="Sialidase_non-viral"/>
    <property type="match status" value="1"/>
</dbReference>
<feature type="region of interest" description="Disordered" evidence="1">
    <location>
        <begin position="24"/>
        <end position="132"/>
    </location>
</feature>
<evidence type="ECO:0000256" key="1">
    <source>
        <dbReference type="SAM" id="MobiDB-lite"/>
    </source>
</evidence>
<proteinExistence type="predicted"/>
<dbReference type="Proteomes" id="UP001273505">
    <property type="component" value="Unassembled WGS sequence"/>
</dbReference>
<dbReference type="EMBL" id="JAXAFO010000009">
    <property type="protein sequence ID" value="MDX6849143.1"/>
    <property type="molecule type" value="Genomic_DNA"/>
</dbReference>
<dbReference type="Gene3D" id="2.120.10.10">
    <property type="match status" value="1"/>
</dbReference>
<feature type="signal peptide" evidence="2">
    <location>
        <begin position="1"/>
        <end position="19"/>
    </location>
</feature>
<dbReference type="SUPFAM" id="SSF50939">
    <property type="entry name" value="Sialidases"/>
    <property type="match status" value="1"/>
</dbReference>
<evidence type="ECO:0008006" key="5">
    <source>
        <dbReference type="Google" id="ProtNLM"/>
    </source>
</evidence>
<comment type="caution">
    <text evidence="3">The sequence shown here is derived from an EMBL/GenBank/DDBJ whole genome shotgun (WGS) entry which is preliminary data.</text>
</comment>
<feature type="chain" id="PRO_5045725685" description="Exo-alpha-sialidase" evidence="2">
    <location>
        <begin position="20"/>
        <end position="642"/>
    </location>
</feature>
<dbReference type="InterPro" id="IPR028974">
    <property type="entry name" value="TSP_type-3_rpt"/>
</dbReference>
<feature type="compositionally biased region" description="Acidic residues" evidence="1">
    <location>
        <begin position="75"/>
        <end position="89"/>
    </location>
</feature>
<reference evidence="3 4" key="1">
    <citation type="submission" date="2023-11" db="EMBL/GenBank/DDBJ databases">
        <title>Gilvimarinus fulvus sp. nov., isolated from the surface of Kelp.</title>
        <authorList>
            <person name="Sun Y.Y."/>
            <person name="Gong Y."/>
            <person name="Du Z.J."/>
        </authorList>
    </citation>
    <scope>NUCLEOTIDE SEQUENCE [LARGE SCALE GENOMIC DNA]</scope>
    <source>
        <strain evidence="3 4">SDUM040013</strain>
    </source>
</reference>
<gene>
    <name evidence="3" type="ORF">SCD92_07215</name>
</gene>
<dbReference type="RefSeq" id="WP_319835073.1">
    <property type="nucleotide sequence ID" value="NZ_JAXAFO010000009.1"/>
</dbReference>
<name>A0ABU4RZW7_9GAMM</name>
<accession>A0ABU4RZW7</accession>
<protein>
    <recommendedName>
        <fullName evidence="5">Exo-alpha-sialidase</fullName>
    </recommendedName>
</protein>
<dbReference type="PROSITE" id="PS51257">
    <property type="entry name" value="PROKAR_LIPOPROTEIN"/>
    <property type="match status" value="1"/>
</dbReference>
<dbReference type="Gene3D" id="4.10.1080.10">
    <property type="entry name" value="TSP type-3 repeat"/>
    <property type="match status" value="1"/>
</dbReference>
<feature type="region of interest" description="Disordered" evidence="1">
    <location>
        <begin position="148"/>
        <end position="176"/>
    </location>
</feature>
<sequence length="642" mass="69377">MKHIAAQILIILTALFLTACGGSGGGSGGGTTTPEREIVDSDGDGVADAQDAFPQDASETKDTDLDGVGDNTDAFPDDPTESADTDADGVGDNTDIFPADAAESADTDLDGIGDNADAFPQNPAESVDSDADGVGDNADQFPMDAGETVDSDLDGVGDNKDAFPADAAEWDDSDGDGFGDNYDELPLDAADIADMDLDGLADRFDLDSDADGQADTLQNLVWLSNGDTFEPAEFVQLDALGKASNGVKLEGTHDAGWHIQYHVYEDNELDHRLESYIEQGYFNAQFSEDKQRWSIAFPAPNLEGDYRLEMTLYCSFGGSLCDNGTDVQYRKTFYFTVACNNENCSEIIEELPGHQVSNSKLEDWVTDIAVKPDGEIGVLFERVSNAGNALLLSTSKDDGVTWSSPKLSTFNSYGANDLTYNEDGNFAVLYRCDSYCIGVLDGSSWNTVDLMDDSNFHECDKVACDINGFNTARLVEKDGTYTLAYSYFGELYLSKSTSLRSWSKPVKISDTENGIWYVSLLVSSDGTYWLAYPDGYSGSYKILISNDGDTWEEYSELSVFSDFGQGLKLLEGQGMVKISDSGTNNIRIYTLTGEGVGESHYIEHGLDVDFELTLLGDGSLAGAAAKYVNGQKDVFFKTFSVE</sequence>